<accession>A0AAE0W2B5</accession>
<reference evidence="1" key="3">
    <citation type="submission" date="2023-05" db="EMBL/GenBank/DDBJ databases">
        <authorList>
            <person name="Smith C.H."/>
        </authorList>
    </citation>
    <scope>NUCLEOTIDE SEQUENCE</scope>
    <source>
        <strain evidence="1">CHS0354</strain>
        <tissue evidence="1">Mantle</tissue>
    </source>
</reference>
<protein>
    <submittedName>
        <fullName evidence="1">Uncharacterized protein</fullName>
    </submittedName>
</protein>
<dbReference type="EMBL" id="JAEAOA010002328">
    <property type="protein sequence ID" value="KAK3597705.1"/>
    <property type="molecule type" value="Genomic_DNA"/>
</dbReference>
<sequence>MKFHKLIEKEKIILRRKKSYQFYSTLSNKVKVGQFPVIHWKRTQLPDSLHDITYKVLKELLRHNQKDNQNLCFLPQSSENIESAAAYQARRLDILFKTFRS</sequence>
<gene>
    <name evidence="1" type="ORF">CHS0354_040081</name>
</gene>
<reference evidence="1" key="2">
    <citation type="journal article" date="2021" name="Genome Biol. Evol.">
        <title>Developing a high-quality reference genome for a parasitic bivalve with doubly uniparental inheritance (Bivalvia: Unionida).</title>
        <authorList>
            <person name="Smith C.H."/>
        </authorList>
    </citation>
    <scope>NUCLEOTIDE SEQUENCE</scope>
    <source>
        <strain evidence="1">CHS0354</strain>
        <tissue evidence="1">Mantle</tissue>
    </source>
</reference>
<proteinExistence type="predicted"/>
<evidence type="ECO:0000313" key="1">
    <source>
        <dbReference type="EMBL" id="KAK3597705.1"/>
    </source>
</evidence>
<reference evidence="1" key="1">
    <citation type="journal article" date="2021" name="Genome Biol. Evol.">
        <title>A High-Quality Reference Genome for a Parasitic Bivalve with Doubly Uniparental Inheritance (Bivalvia: Unionida).</title>
        <authorList>
            <person name="Smith C.H."/>
        </authorList>
    </citation>
    <scope>NUCLEOTIDE SEQUENCE</scope>
    <source>
        <strain evidence="1">CHS0354</strain>
    </source>
</reference>
<comment type="caution">
    <text evidence="1">The sequence shown here is derived from an EMBL/GenBank/DDBJ whole genome shotgun (WGS) entry which is preliminary data.</text>
</comment>
<dbReference type="AlphaFoldDB" id="A0AAE0W2B5"/>
<name>A0AAE0W2B5_9BIVA</name>
<organism evidence="1 2">
    <name type="scientific">Potamilus streckersoni</name>
    <dbReference type="NCBI Taxonomy" id="2493646"/>
    <lineage>
        <taxon>Eukaryota</taxon>
        <taxon>Metazoa</taxon>
        <taxon>Spiralia</taxon>
        <taxon>Lophotrochozoa</taxon>
        <taxon>Mollusca</taxon>
        <taxon>Bivalvia</taxon>
        <taxon>Autobranchia</taxon>
        <taxon>Heteroconchia</taxon>
        <taxon>Palaeoheterodonta</taxon>
        <taxon>Unionida</taxon>
        <taxon>Unionoidea</taxon>
        <taxon>Unionidae</taxon>
        <taxon>Ambleminae</taxon>
        <taxon>Lampsilini</taxon>
        <taxon>Potamilus</taxon>
    </lineage>
</organism>
<keyword evidence="2" id="KW-1185">Reference proteome</keyword>
<dbReference type="Proteomes" id="UP001195483">
    <property type="component" value="Unassembled WGS sequence"/>
</dbReference>
<evidence type="ECO:0000313" key="2">
    <source>
        <dbReference type="Proteomes" id="UP001195483"/>
    </source>
</evidence>